<comment type="caution">
    <text evidence="1">The sequence shown here is derived from an EMBL/GenBank/DDBJ whole genome shotgun (WGS) entry which is preliminary data.</text>
</comment>
<protein>
    <submittedName>
        <fullName evidence="1">Uncharacterized protein</fullName>
    </submittedName>
</protein>
<dbReference type="Proteomes" id="UP000681340">
    <property type="component" value="Unassembled WGS sequence"/>
</dbReference>
<proteinExistence type="predicted"/>
<keyword evidence="2" id="KW-1185">Reference proteome</keyword>
<sequence>MIGNDNGCVESTGFAVGGRTDSAGLFRRTVPAAQTQWLHCAWVPGASRPPTNGDDRRHGHRRDAAFLRYSRYKVSAEPAAATAPAGSNVDVDGSASPVNKGKVIRLQRYTGGAWKNVNSGLVRASGRFTVVATPPGKATYSYRAHAPGDTKAVGSLSKVFTIRGA</sequence>
<evidence type="ECO:0000313" key="1">
    <source>
        <dbReference type="EMBL" id="GIM79375.1"/>
    </source>
</evidence>
<organism evidence="1 2">
    <name type="scientific">Actinoplanes auranticolor</name>
    <dbReference type="NCBI Taxonomy" id="47988"/>
    <lineage>
        <taxon>Bacteria</taxon>
        <taxon>Bacillati</taxon>
        <taxon>Actinomycetota</taxon>
        <taxon>Actinomycetes</taxon>
        <taxon>Micromonosporales</taxon>
        <taxon>Micromonosporaceae</taxon>
        <taxon>Actinoplanes</taxon>
    </lineage>
</organism>
<name>A0A919VYE2_9ACTN</name>
<accession>A0A919VYE2</accession>
<reference evidence="1" key="1">
    <citation type="submission" date="2021-03" db="EMBL/GenBank/DDBJ databases">
        <title>Whole genome shotgun sequence of Actinoplanes auranticolor NBRC 12245.</title>
        <authorList>
            <person name="Komaki H."/>
            <person name="Tamura T."/>
        </authorList>
    </citation>
    <scope>NUCLEOTIDE SEQUENCE</scope>
    <source>
        <strain evidence="1">NBRC 12245</strain>
    </source>
</reference>
<evidence type="ECO:0000313" key="2">
    <source>
        <dbReference type="Proteomes" id="UP000681340"/>
    </source>
</evidence>
<dbReference type="EMBL" id="BOQL01000081">
    <property type="protein sequence ID" value="GIM79375.1"/>
    <property type="molecule type" value="Genomic_DNA"/>
</dbReference>
<gene>
    <name evidence="1" type="ORF">Aau02nite_85490</name>
</gene>
<dbReference type="AlphaFoldDB" id="A0A919VYE2"/>
<dbReference type="RefSeq" id="WP_212994340.1">
    <property type="nucleotide sequence ID" value="NZ_BAABEA010000006.1"/>
</dbReference>